<reference evidence="1 2" key="1">
    <citation type="journal article" date="2020" name="ISME J.">
        <title>Comparative genomics reveals insights into cyanobacterial evolution and habitat adaptation.</title>
        <authorList>
            <person name="Chen M.Y."/>
            <person name="Teng W.K."/>
            <person name="Zhao L."/>
            <person name="Hu C.X."/>
            <person name="Zhou Y.K."/>
            <person name="Han B.P."/>
            <person name="Song L.R."/>
            <person name="Shu W.S."/>
        </authorList>
    </citation>
    <scope>NUCLEOTIDE SEQUENCE [LARGE SCALE GENOMIC DNA]</scope>
    <source>
        <strain evidence="1 2">FACHB-1050</strain>
    </source>
</reference>
<dbReference type="InterPro" id="IPR009241">
    <property type="entry name" value="HigB-like"/>
</dbReference>
<evidence type="ECO:0000313" key="1">
    <source>
        <dbReference type="EMBL" id="MBD2319348.1"/>
    </source>
</evidence>
<comment type="caution">
    <text evidence="1">The sequence shown here is derived from an EMBL/GenBank/DDBJ whole genome shotgun (WGS) entry which is preliminary data.</text>
</comment>
<dbReference type="EMBL" id="JACJQY010000048">
    <property type="protein sequence ID" value="MBD2319348.1"/>
    <property type="molecule type" value="Genomic_DNA"/>
</dbReference>
<dbReference type="Proteomes" id="UP000618445">
    <property type="component" value="Unassembled WGS sequence"/>
</dbReference>
<dbReference type="RefSeq" id="WP_190581254.1">
    <property type="nucleotide sequence ID" value="NZ_CAWPQU010000043.1"/>
</dbReference>
<dbReference type="Pfam" id="PF05973">
    <property type="entry name" value="Gp49"/>
    <property type="match status" value="1"/>
</dbReference>
<evidence type="ECO:0000313" key="2">
    <source>
        <dbReference type="Proteomes" id="UP000618445"/>
    </source>
</evidence>
<sequence>MNKKLFWLSGEIKTPPFSAVARREAGFLLKKLQRGEILSLPFSRPMPSIGKHCHELRIADGESNWRIVYRIDVDVILILEVFNKKTPKTPKQVIDNCQRRMKRYDDA</sequence>
<protein>
    <submittedName>
        <fullName evidence="1">Type II toxin-antitoxin system RelE/ParE family toxin</fullName>
    </submittedName>
</protein>
<keyword evidence="2" id="KW-1185">Reference proteome</keyword>
<gene>
    <name evidence="1" type="ORF">H6G05_21215</name>
</gene>
<name>A0ABR8CGB0_9CYAN</name>
<organism evidence="1 2">
    <name type="scientific">Phormidium tenue FACHB-1050</name>
    <dbReference type="NCBI Taxonomy" id="2692857"/>
    <lineage>
        <taxon>Bacteria</taxon>
        <taxon>Bacillati</taxon>
        <taxon>Cyanobacteriota</taxon>
        <taxon>Cyanophyceae</taxon>
        <taxon>Oscillatoriophycideae</taxon>
        <taxon>Oscillatoriales</taxon>
        <taxon>Oscillatoriaceae</taxon>
        <taxon>Phormidium</taxon>
    </lineage>
</organism>
<proteinExistence type="predicted"/>
<accession>A0ABR8CGB0</accession>